<dbReference type="EMBL" id="JAMWYS010000036">
    <property type="protein sequence ID" value="MCO4293506.1"/>
    <property type="molecule type" value="Genomic_DNA"/>
</dbReference>
<evidence type="ECO:0000313" key="4">
    <source>
        <dbReference type="Proteomes" id="UP001155182"/>
    </source>
</evidence>
<dbReference type="InterPro" id="IPR019734">
    <property type="entry name" value="TPR_rpt"/>
</dbReference>
<protein>
    <recommendedName>
        <fullName evidence="5">Tetratricopeptide repeat protein</fullName>
    </recommendedName>
</protein>
<dbReference type="PROSITE" id="PS51257">
    <property type="entry name" value="PROKAR_LIPOPROTEIN"/>
    <property type="match status" value="1"/>
</dbReference>
<evidence type="ECO:0000256" key="2">
    <source>
        <dbReference type="SAM" id="SignalP"/>
    </source>
</evidence>
<keyword evidence="2" id="KW-0732">Signal</keyword>
<keyword evidence="1" id="KW-0802">TPR repeat</keyword>
<reference evidence="3" key="1">
    <citation type="submission" date="2022-06" db="EMBL/GenBank/DDBJ databases">
        <title>Solitalea sp. MAHUQ-68 isolated from rhizospheric soil.</title>
        <authorList>
            <person name="Huq M.A."/>
        </authorList>
    </citation>
    <scope>NUCLEOTIDE SEQUENCE</scope>
    <source>
        <strain evidence="3">MAHUQ-68</strain>
    </source>
</reference>
<dbReference type="RefSeq" id="WP_252588162.1">
    <property type="nucleotide sequence ID" value="NZ_JAMWYS010000036.1"/>
</dbReference>
<name>A0A9X2F701_9SPHI</name>
<proteinExistence type="predicted"/>
<organism evidence="3 4">
    <name type="scientific">Solitalea agri</name>
    <dbReference type="NCBI Taxonomy" id="2953739"/>
    <lineage>
        <taxon>Bacteria</taxon>
        <taxon>Pseudomonadati</taxon>
        <taxon>Bacteroidota</taxon>
        <taxon>Sphingobacteriia</taxon>
        <taxon>Sphingobacteriales</taxon>
        <taxon>Sphingobacteriaceae</taxon>
        <taxon>Solitalea</taxon>
    </lineage>
</organism>
<dbReference type="PROSITE" id="PS50005">
    <property type="entry name" value="TPR"/>
    <property type="match status" value="1"/>
</dbReference>
<feature type="chain" id="PRO_5040773253" description="Tetratricopeptide repeat protein" evidence="2">
    <location>
        <begin position="23"/>
        <end position="898"/>
    </location>
</feature>
<evidence type="ECO:0008006" key="5">
    <source>
        <dbReference type="Google" id="ProtNLM"/>
    </source>
</evidence>
<dbReference type="Proteomes" id="UP001155182">
    <property type="component" value="Unassembled WGS sequence"/>
</dbReference>
<dbReference type="SUPFAM" id="SSF48452">
    <property type="entry name" value="TPR-like"/>
    <property type="match status" value="2"/>
</dbReference>
<evidence type="ECO:0000313" key="3">
    <source>
        <dbReference type="EMBL" id="MCO4293506.1"/>
    </source>
</evidence>
<comment type="caution">
    <text evidence="3">The sequence shown here is derived from an EMBL/GenBank/DDBJ whole genome shotgun (WGS) entry which is preliminary data.</text>
</comment>
<keyword evidence="4" id="KW-1185">Reference proteome</keyword>
<dbReference type="Pfam" id="PF13181">
    <property type="entry name" value="TPR_8"/>
    <property type="match status" value="2"/>
</dbReference>
<evidence type="ECO:0000256" key="1">
    <source>
        <dbReference type="PROSITE-ProRule" id="PRU00339"/>
    </source>
</evidence>
<dbReference type="Gene3D" id="1.25.40.10">
    <property type="entry name" value="Tetratricopeptide repeat domain"/>
    <property type="match status" value="4"/>
</dbReference>
<dbReference type="SMART" id="SM00028">
    <property type="entry name" value="TPR"/>
    <property type="match status" value="5"/>
</dbReference>
<sequence>MQIPLKNKLLPLLCGAALLAVGACKMYDPMGNRVGVVKGTYHNTTARFNAYFNAKELFRKNVTNFETGYSISYSNILPLLKLPDEGASAGMTGDMDLIVEKCSKVIANHKVSKWTDDSYMLVGKAYFYKGDYYNAAQAFQYVYNTFPNKDLKEEALAWTGLSKMQDKLTEDAIAAFEMAEANISDAKKSKRFVYTAIAQFNINQKNYDKAAVALEKAIKAVKKNALLKANYYYVLGQVYEKKEDYIAAVNAFKQVRGMQVPYELELASKINAFRLTNISEGGNTDDLIRKLNDLLDDEKNTGYKDQIYFVLGAIAQRKNQADSAIALYKLSVSNSGKNLNQKALSYSRIANIYFENKNYDQAHLYYDSTRAFIQRDLPDYDKIIERGNKLDELIVNIKTIDREDSLQHVAALPDAERNKIIDAKVAYIQSQIRESKMEQNQVTSTYNTQAINRFNNAESSGSTWYFNNNNAIAAGYNEFVRRWGNRQLGDNWRISSAQGIAPKIFDTDPSFDLKKLDAAQPDKIKTILVNNLPLTPAKLDSSNLLKQNAALHLATIYDEDLEEYNAAIKYYEIALNNPPPLKNGDEIVFNLNRLYALTGNTAKAEEYKSRLFNQYPGSSYSMAMRNPGVAQTENNTKKEFEGLYEAAYKDYSNRDYDKVIEANNVFQATQANPYLKSKFALLAALAVGKTQKVAPFEAELRKIQQSYPNEEASKQAGDFIASIETNRADFDAREFALEERSIATANDAVSISKRFEAEKKAEEQQRDRELADAEAKSYFKKASENAVYTFVISVNNPTANLNRIRQGIGQFNRSLYSDKNYTHNSKVINNETQLISVTPFPDVETAKEYYRRFRDSREEIVGLPDDKYDFFIITTDNFARLVSQQTVEEYRDYFRINF</sequence>
<gene>
    <name evidence="3" type="ORF">NF867_11585</name>
</gene>
<feature type="signal peptide" evidence="2">
    <location>
        <begin position="1"/>
        <end position="22"/>
    </location>
</feature>
<accession>A0A9X2F701</accession>
<feature type="repeat" description="TPR" evidence="1">
    <location>
        <begin position="116"/>
        <end position="149"/>
    </location>
</feature>
<dbReference type="AlphaFoldDB" id="A0A9X2F701"/>
<dbReference type="InterPro" id="IPR011990">
    <property type="entry name" value="TPR-like_helical_dom_sf"/>
</dbReference>